<sequence length="59" mass="6797">MKKHMIIFLVSILVVVFGAMLKIFEIKFASWIIFLGALLVLVSIFFLLKNLLRSNSRNV</sequence>
<protein>
    <submittedName>
        <fullName evidence="2">Uncharacterized protein</fullName>
    </submittedName>
</protein>
<gene>
    <name evidence="2" type="ORF">BC751_2021</name>
</gene>
<proteinExistence type="predicted"/>
<comment type="caution">
    <text evidence="2">The sequence shown here is derived from an EMBL/GenBank/DDBJ whole genome shotgun (WGS) entry which is preliminary data.</text>
</comment>
<name>A0A4Q7PA92_9BACT</name>
<reference evidence="2 3" key="1">
    <citation type="submission" date="2019-02" db="EMBL/GenBank/DDBJ databases">
        <title>Genomic Encyclopedia of Archaeal and Bacterial Type Strains, Phase II (KMG-II): from individual species to whole genera.</title>
        <authorList>
            <person name="Goeker M."/>
        </authorList>
    </citation>
    <scope>NUCLEOTIDE SEQUENCE [LARGE SCALE GENOMIC DNA]</scope>
    <source>
        <strain evidence="2 3">DSM 21411</strain>
    </source>
</reference>
<keyword evidence="1" id="KW-0812">Transmembrane</keyword>
<dbReference type="EMBL" id="SGXG01000001">
    <property type="protein sequence ID" value="RZS96450.1"/>
    <property type="molecule type" value="Genomic_DNA"/>
</dbReference>
<accession>A0A4Q7PA92</accession>
<evidence type="ECO:0000313" key="2">
    <source>
        <dbReference type="EMBL" id="RZS96450.1"/>
    </source>
</evidence>
<keyword evidence="1" id="KW-1133">Transmembrane helix</keyword>
<evidence type="ECO:0000313" key="3">
    <source>
        <dbReference type="Proteomes" id="UP000292209"/>
    </source>
</evidence>
<feature type="transmembrane region" description="Helical" evidence="1">
    <location>
        <begin position="28"/>
        <end position="48"/>
    </location>
</feature>
<organism evidence="2 3">
    <name type="scientific">Cecembia calidifontis</name>
    <dbReference type="NCBI Taxonomy" id="1187080"/>
    <lineage>
        <taxon>Bacteria</taxon>
        <taxon>Pseudomonadati</taxon>
        <taxon>Bacteroidota</taxon>
        <taxon>Cytophagia</taxon>
        <taxon>Cytophagales</taxon>
        <taxon>Cyclobacteriaceae</taxon>
        <taxon>Cecembia</taxon>
    </lineage>
</organism>
<keyword evidence="3" id="KW-1185">Reference proteome</keyword>
<keyword evidence="1" id="KW-0472">Membrane</keyword>
<dbReference type="AlphaFoldDB" id="A0A4Q7PA92"/>
<dbReference type="Proteomes" id="UP000292209">
    <property type="component" value="Unassembled WGS sequence"/>
</dbReference>
<evidence type="ECO:0000256" key="1">
    <source>
        <dbReference type="SAM" id="Phobius"/>
    </source>
</evidence>